<dbReference type="InterPro" id="IPR017846">
    <property type="entry name" value="Nict_dMeBzImd_PRibTrfase_bact"/>
</dbReference>
<evidence type="ECO:0000256" key="8">
    <source>
        <dbReference type="ARBA" id="ARBA00030686"/>
    </source>
</evidence>
<accession>A0A1H8V2L1</accession>
<comment type="catalytic activity">
    <reaction evidence="9 10">
        <text>5,6-dimethylbenzimidazole + nicotinate beta-D-ribonucleotide = alpha-ribazole 5'-phosphate + nicotinate + H(+)</text>
        <dbReference type="Rhea" id="RHEA:11196"/>
        <dbReference type="ChEBI" id="CHEBI:15378"/>
        <dbReference type="ChEBI" id="CHEBI:15890"/>
        <dbReference type="ChEBI" id="CHEBI:32544"/>
        <dbReference type="ChEBI" id="CHEBI:57502"/>
        <dbReference type="ChEBI" id="CHEBI:57918"/>
        <dbReference type="EC" id="2.4.2.21"/>
    </reaction>
</comment>
<evidence type="ECO:0000256" key="4">
    <source>
        <dbReference type="ARBA" id="ARBA00015486"/>
    </source>
</evidence>
<dbReference type="NCBIfam" id="NF000996">
    <property type="entry name" value="PRK00105.1"/>
    <property type="match status" value="1"/>
</dbReference>
<evidence type="ECO:0000256" key="7">
    <source>
        <dbReference type="ARBA" id="ARBA00022679"/>
    </source>
</evidence>
<comment type="pathway">
    <text evidence="1 10">Nucleoside biosynthesis; alpha-ribazole biosynthesis; alpha-ribazole from 5,6-dimethylbenzimidazole: step 1/2.</text>
</comment>
<comment type="similarity">
    <text evidence="2 10">Belongs to the CobT family.</text>
</comment>
<dbReference type="PANTHER" id="PTHR43463:SF1">
    <property type="entry name" value="NICOTINATE-NUCLEOTIDE--DIMETHYLBENZIMIDAZOLE PHOSPHORIBOSYLTRANSFERASE"/>
    <property type="match status" value="1"/>
</dbReference>
<reference evidence="12" key="1">
    <citation type="submission" date="2016-10" db="EMBL/GenBank/DDBJ databases">
        <authorList>
            <person name="Varghese N."/>
            <person name="Submissions S."/>
        </authorList>
    </citation>
    <scope>NUCLEOTIDE SEQUENCE [LARGE SCALE GENOMIC DNA]</scope>
    <source>
        <strain evidence="12">Nm76</strain>
    </source>
</reference>
<dbReference type="RefSeq" id="WP_090322487.1">
    <property type="nucleotide sequence ID" value="NZ_FNOE01000045.1"/>
</dbReference>
<evidence type="ECO:0000313" key="12">
    <source>
        <dbReference type="Proteomes" id="UP000198814"/>
    </source>
</evidence>
<dbReference type="HAMAP" id="MF_00230">
    <property type="entry name" value="CobT"/>
    <property type="match status" value="1"/>
</dbReference>
<dbReference type="EC" id="2.4.2.21" evidence="3 10"/>
<keyword evidence="6 10" id="KW-0328">Glycosyltransferase</keyword>
<sequence>MTQPAALHWLSTPPAVTNQEMRQLAEQRQTQLTKPPGSLGRLEEFAIRLAALQNTLQPGADRVHIAIFAADHGVAAEGVSAFPQSVTGEMIRNFTRGGAAINVLARALNASLEIINLGTVHDTQALAHVRHCHLGAGTANFVHQPAMTWEQLSQAFQAGFETTEHAQQTGQQLFIGGEMGIGNTASATALACLLLNEQPERLTGRGTGLDEQGIAHKITIIARALSLHRPQTDSPLDALRRVGGFEIAALTGAYIHGAQLGLPLLIDGFISTVAALTAEHITPGCKDWFIFSHQSSELGHALVLKALSADPLIDLQMRLGEGSGAAVTLNLLRMACKLHNEMATFSEAQVSQQSELS</sequence>
<organism evidence="11 12">
    <name type="scientific">Nitrosomonas oligotropha</name>
    <dbReference type="NCBI Taxonomy" id="42354"/>
    <lineage>
        <taxon>Bacteria</taxon>
        <taxon>Pseudomonadati</taxon>
        <taxon>Pseudomonadota</taxon>
        <taxon>Betaproteobacteria</taxon>
        <taxon>Nitrosomonadales</taxon>
        <taxon>Nitrosomonadaceae</taxon>
        <taxon>Nitrosomonas</taxon>
    </lineage>
</organism>
<dbReference type="CDD" id="cd02439">
    <property type="entry name" value="DMB-PRT_CobT"/>
    <property type="match status" value="1"/>
</dbReference>
<dbReference type="Proteomes" id="UP000198814">
    <property type="component" value="Unassembled WGS sequence"/>
</dbReference>
<feature type="active site" description="Proton acceptor" evidence="10">
    <location>
        <position position="321"/>
    </location>
</feature>
<dbReference type="UniPathway" id="UPA00061">
    <property type="reaction ID" value="UER00516"/>
</dbReference>
<dbReference type="PANTHER" id="PTHR43463">
    <property type="entry name" value="NICOTINATE-NUCLEOTIDE--DIMETHYLBENZIMIDAZOLE PHOSPHORIBOSYLTRANSFERASE"/>
    <property type="match status" value="1"/>
</dbReference>
<keyword evidence="5 10" id="KW-0169">Cobalamin biosynthesis</keyword>
<proteinExistence type="inferred from homology"/>
<dbReference type="Gene3D" id="3.40.50.10210">
    <property type="match status" value="1"/>
</dbReference>
<keyword evidence="7 10" id="KW-0808">Transferase</keyword>
<dbReference type="InterPro" id="IPR003200">
    <property type="entry name" value="Nict_dMeBzImd_PRibTrfase"/>
</dbReference>
<gene>
    <name evidence="10" type="primary">cobT</name>
    <name evidence="11" type="ORF">SAMN05216333_1446</name>
</gene>
<evidence type="ECO:0000256" key="3">
    <source>
        <dbReference type="ARBA" id="ARBA00011991"/>
    </source>
</evidence>
<dbReference type="SUPFAM" id="SSF52733">
    <property type="entry name" value="Nicotinate mononucleotide:5,6-dimethylbenzimidazole phosphoribosyltransferase (CobT)"/>
    <property type="match status" value="1"/>
</dbReference>
<evidence type="ECO:0000256" key="2">
    <source>
        <dbReference type="ARBA" id="ARBA00007110"/>
    </source>
</evidence>
<evidence type="ECO:0000256" key="9">
    <source>
        <dbReference type="ARBA" id="ARBA00047340"/>
    </source>
</evidence>
<comment type="function">
    <text evidence="10">Catalyzes the synthesis of alpha-ribazole-5'-phosphate from nicotinate mononucleotide (NAMN) and 5,6-dimethylbenzimidazole (DMB).</text>
</comment>
<protein>
    <recommendedName>
        <fullName evidence="4 10">Nicotinate-nucleotide--dimethylbenzimidazole phosphoribosyltransferase</fullName>
        <shortName evidence="10">NN:DBI PRT</shortName>
        <ecNumber evidence="3 10">2.4.2.21</ecNumber>
    </recommendedName>
    <alternativeName>
        <fullName evidence="8 10">N(1)-alpha-phosphoribosyltransferase</fullName>
    </alternativeName>
</protein>
<dbReference type="STRING" id="42354.SAMN05216333_1446"/>
<evidence type="ECO:0000256" key="6">
    <source>
        <dbReference type="ARBA" id="ARBA00022676"/>
    </source>
</evidence>
<dbReference type="OrthoDB" id="9781491at2"/>
<dbReference type="GO" id="GO:0008939">
    <property type="term" value="F:nicotinate-nucleotide-dimethylbenzimidazole phosphoribosyltransferase activity"/>
    <property type="evidence" value="ECO:0007669"/>
    <property type="project" value="UniProtKB-UniRule"/>
</dbReference>
<evidence type="ECO:0000256" key="10">
    <source>
        <dbReference type="HAMAP-Rule" id="MF_00230"/>
    </source>
</evidence>
<dbReference type="EMBL" id="FODO01000044">
    <property type="protein sequence ID" value="SEP09467.1"/>
    <property type="molecule type" value="Genomic_DNA"/>
</dbReference>
<evidence type="ECO:0000313" key="11">
    <source>
        <dbReference type="EMBL" id="SEP09467.1"/>
    </source>
</evidence>
<keyword evidence="12" id="KW-1185">Reference proteome</keyword>
<dbReference type="GO" id="GO:0009236">
    <property type="term" value="P:cobalamin biosynthetic process"/>
    <property type="evidence" value="ECO:0007669"/>
    <property type="project" value="UniProtKB-UniRule"/>
</dbReference>
<dbReference type="Pfam" id="PF02277">
    <property type="entry name" value="DBI_PRT"/>
    <property type="match status" value="1"/>
</dbReference>
<dbReference type="NCBIfam" id="TIGR03160">
    <property type="entry name" value="cobT_DBIPRT"/>
    <property type="match status" value="1"/>
</dbReference>
<dbReference type="FunFam" id="3.40.50.10210:FF:000001">
    <property type="entry name" value="Nicotinate-nucleotide--dimethylbenzimidazole phosphoribosyltransferase"/>
    <property type="match status" value="1"/>
</dbReference>
<dbReference type="Gene3D" id="1.10.1610.10">
    <property type="match status" value="1"/>
</dbReference>
<dbReference type="InterPro" id="IPR036087">
    <property type="entry name" value="Nict_dMeBzImd_PRibTrfase_sf"/>
</dbReference>
<dbReference type="InterPro" id="IPR023195">
    <property type="entry name" value="Nict_dMeBzImd_PRibTrfase_N"/>
</dbReference>
<evidence type="ECO:0000256" key="1">
    <source>
        <dbReference type="ARBA" id="ARBA00005049"/>
    </source>
</evidence>
<name>A0A1H8V2L1_9PROT</name>
<evidence type="ECO:0000256" key="5">
    <source>
        <dbReference type="ARBA" id="ARBA00022573"/>
    </source>
</evidence>
<dbReference type="AlphaFoldDB" id="A0A1H8V2L1"/>